<accession>A0A9J6A5L6</accession>
<dbReference type="PANTHER" id="PTHR33116:SF67">
    <property type="entry name" value="REVERSE TRANSCRIPTASE"/>
    <property type="match status" value="1"/>
</dbReference>
<name>A0A9J6A5L6_SOLCO</name>
<dbReference type="EMBL" id="JACXVP010000002">
    <property type="protein sequence ID" value="KAG5619664.1"/>
    <property type="molecule type" value="Genomic_DNA"/>
</dbReference>
<evidence type="ECO:0000313" key="1">
    <source>
        <dbReference type="EMBL" id="KAG5619664.1"/>
    </source>
</evidence>
<reference evidence="1 2" key="1">
    <citation type="submission" date="2020-09" db="EMBL/GenBank/DDBJ databases">
        <title>De no assembly of potato wild relative species, Solanum commersonii.</title>
        <authorList>
            <person name="Cho K."/>
        </authorList>
    </citation>
    <scope>NUCLEOTIDE SEQUENCE [LARGE SCALE GENOMIC DNA]</scope>
    <source>
        <strain evidence="1">LZ3.2</strain>
        <tissue evidence="1">Leaf</tissue>
    </source>
</reference>
<dbReference type="OrthoDB" id="1348681at2759"/>
<comment type="caution">
    <text evidence="1">The sequence shown here is derived from an EMBL/GenBank/DDBJ whole genome shotgun (WGS) entry which is preliminary data.</text>
</comment>
<dbReference type="Proteomes" id="UP000824120">
    <property type="component" value="Chromosome 2"/>
</dbReference>
<keyword evidence="2" id="KW-1185">Reference proteome</keyword>
<dbReference type="AlphaFoldDB" id="A0A9J6A5L6"/>
<organism evidence="1 2">
    <name type="scientific">Solanum commersonii</name>
    <name type="common">Commerson's wild potato</name>
    <name type="synonym">Commerson's nightshade</name>
    <dbReference type="NCBI Taxonomy" id="4109"/>
    <lineage>
        <taxon>Eukaryota</taxon>
        <taxon>Viridiplantae</taxon>
        <taxon>Streptophyta</taxon>
        <taxon>Embryophyta</taxon>
        <taxon>Tracheophyta</taxon>
        <taxon>Spermatophyta</taxon>
        <taxon>Magnoliopsida</taxon>
        <taxon>eudicotyledons</taxon>
        <taxon>Gunneridae</taxon>
        <taxon>Pentapetalae</taxon>
        <taxon>asterids</taxon>
        <taxon>lamiids</taxon>
        <taxon>Solanales</taxon>
        <taxon>Solanaceae</taxon>
        <taxon>Solanoideae</taxon>
        <taxon>Solaneae</taxon>
        <taxon>Solanum</taxon>
    </lineage>
</organism>
<dbReference type="PANTHER" id="PTHR33116">
    <property type="entry name" value="REVERSE TRANSCRIPTASE ZINC-BINDING DOMAIN-CONTAINING PROTEIN-RELATED-RELATED"/>
    <property type="match status" value="1"/>
</dbReference>
<protein>
    <recommendedName>
        <fullName evidence="3">Reverse transcriptase</fullName>
    </recommendedName>
</protein>
<gene>
    <name evidence="1" type="ORF">H5410_004882</name>
</gene>
<evidence type="ECO:0000313" key="2">
    <source>
        <dbReference type="Proteomes" id="UP000824120"/>
    </source>
</evidence>
<evidence type="ECO:0008006" key="3">
    <source>
        <dbReference type="Google" id="ProtNLM"/>
    </source>
</evidence>
<sequence>MVNKSKSSFYLHDKTLLIVALRMRRLAGIKQGNFPFTYLGCPVYYGRKLKSYFKELIRKIARRILSWQNQLLTFGGKYTLVCHILQSMSVYLLSAMNPSKSKDTCIPKEEGGLGFRSLHAVNNALFAKLWWNFRISTSLWSNYIGNKYCKKRHPTVSRSVSASHVWKKMVAIREEVEHEIWWQLKACTSSFWFDNWTKQGALRKLKDYLSKEMREHIVNNILPCTSEMNDKAWWMGSSVGNFTVKSAYHLGNGNHATSSTYSSHSSKAMKAICYLCRYQHRRATITIIDSPMVGI</sequence>
<proteinExistence type="predicted"/>